<organism evidence="1 2">
    <name type="scientific">Dictyobacter aurantiacus</name>
    <dbReference type="NCBI Taxonomy" id="1936993"/>
    <lineage>
        <taxon>Bacteria</taxon>
        <taxon>Bacillati</taxon>
        <taxon>Chloroflexota</taxon>
        <taxon>Ktedonobacteria</taxon>
        <taxon>Ktedonobacterales</taxon>
        <taxon>Dictyobacteraceae</taxon>
        <taxon>Dictyobacter</taxon>
    </lineage>
</organism>
<evidence type="ECO:0000313" key="1">
    <source>
        <dbReference type="EMBL" id="GCE06541.1"/>
    </source>
</evidence>
<comment type="caution">
    <text evidence="1">The sequence shown here is derived from an EMBL/GenBank/DDBJ whole genome shotgun (WGS) entry which is preliminary data.</text>
</comment>
<reference evidence="2" key="1">
    <citation type="submission" date="2018-12" db="EMBL/GenBank/DDBJ databases">
        <title>Tengunoibacter tsumagoiensis gen. nov., sp. nov., Dictyobacter kobayashii sp. nov., D. alpinus sp. nov., and D. joshuensis sp. nov. and description of Dictyobacteraceae fam. nov. within the order Ktedonobacterales isolated from Tengu-no-mugimeshi.</title>
        <authorList>
            <person name="Wang C.M."/>
            <person name="Zheng Y."/>
            <person name="Sakai Y."/>
            <person name="Toyoda A."/>
            <person name="Minakuchi Y."/>
            <person name="Abe K."/>
            <person name="Yokota A."/>
            <person name="Yabe S."/>
        </authorList>
    </citation>
    <scope>NUCLEOTIDE SEQUENCE [LARGE SCALE GENOMIC DNA]</scope>
    <source>
        <strain evidence="2">S-27</strain>
    </source>
</reference>
<dbReference type="AlphaFoldDB" id="A0A401ZI69"/>
<gene>
    <name evidence="1" type="ORF">KDAU_38700</name>
</gene>
<protein>
    <submittedName>
        <fullName evidence="1">Uncharacterized protein</fullName>
    </submittedName>
</protein>
<dbReference type="Proteomes" id="UP000287224">
    <property type="component" value="Unassembled WGS sequence"/>
</dbReference>
<keyword evidence="2" id="KW-1185">Reference proteome</keyword>
<proteinExistence type="predicted"/>
<name>A0A401ZI69_9CHLR</name>
<sequence>MPGVPRLGAAGDPVPGRICLINAIRETIHIEGNVIARVRGRVAAPSRGTPGTYVGTKCDGHLRMVYTKRRL</sequence>
<accession>A0A401ZI69</accession>
<dbReference type="EMBL" id="BIFQ01000001">
    <property type="protein sequence ID" value="GCE06541.1"/>
    <property type="molecule type" value="Genomic_DNA"/>
</dbReference>
<evidence type="ECO:0000313" key="2">
    <source>
        <dbReference type="Proteomes" id="UP000287224"/>
    </source>
</evidence>